<evidence type="ECO:0000256" key="9">
    <source>
        <dbReference type="ARBA" id="ARBA00023180"/>
    </source>
</evidence>
<evidence type="ECO:0000256" key="11">
    <source>
        <dbReference type="SAM" id="MobiDB-lite"/>
    </source>
</evidence>
<evidence type="ECO:0000313" key="13">
    <source>
        <dbReference type="Proteomes" id="UP000283530"/>
    </source>
</evidence>
<keyword evidence="4 12" id="KW-0812">Transmembrane</keyword>
<evidence type="ECO:0000256" key="2">
    <source>
        <dbReference type="ARBA" id="ARBA00007984"/>
    </source>
</evidence>
<dbReference type="AlphaFoldDB" id="A0A3S3MJM1"/>
<evidence type="ECO:0000256" key="5">
    <source>
        <dbReference type="ARBA" id="ARBA00022703"/>
    </source>
</evidence>
<dbReference type="InterPro" id="IPR019308">
    <property type="entry name" value="TMEM214"/>
</dbReference>
<accession>A0A3S3MJM1</accession>
<gene>
    <name evidence="12" type="ORF">CKAN_00331600</name>
</gene>
<organism evidence="12 13">
    <name type="scientific">Cinnamomum micranthum f. kanehirae</name>
    <dbReference type="NCBI Taxonomy" id="337451"/>
    <lineage>
        <taxon>Eukaryota</taxon>
        <taxon>Viridiplantae</taxon>
        <taxon>Streptophyta</taxon>
        <taxon>Embryophyta</taxon>
        <taxon>Tracheophyta</taxon>
        <taxon>Spermatophyta</taxon>
        <taxon>Magnoliopsida</taxon>
        <taxon>Magnoliidae</taxon>
        <taxon>Laurales</taxon>
        <taxon>Lauraceae</taxon>
        <taxon>Cinnamomum</taxon>
    </lineage>
</organism>
<comment type="subcellular location">
    <subcellularLocation>
        <location evidence="1">Endoplasmic reticulum membrane</location>
        <topology evidence="1">Multi-pass membrane protein</topology>
    </subcellularLocation>
</comment>
<dbReference type="Pfam" id="PF10151">
    <property type="entry name" value="TMEM214"/>
    <property type="match status" value="1"/>
</dbReference>
<keyword evidence="6" id="KW-0256">Endoplasmic reticulum</keyword>
<sequence>MEEEKPSSSESAAHEEDGKTSSSTNGDQGWQTVTYAKRRRKSQPSKPSPVLDPEKSISEAISDSSNVFVPLEQQAEEQIRLRHLQESQKAAAETVSKSKPSTSGSSSDDGGDSDGEVSRGAENKVEAKVEAKKPNEKNPKKKKITISNAAKEIDASALAAFLADTTKAYEEFHFLQLMRFSDYFTRAFSEISPSQFQWSKMLKESSVEKNSIMPLCYVSEPVYKTSIEWISKCSANALGEFLIWSLDCILEDLAGQRSGAKSWTKSIIFPQSKALVGIFVGIAMVLRQKPGVLISQLPTLMDHPRYQGQDKIPLYVWVISQACAGDLGVGMHSWAQILLPSVSGNSSCNPQLRDLVLQLVERILSDPKARVLFNGVVKKGVRLVPPHSLDKLMRLAFPAPASRIKATERFEAIYPTLKKLALAGSPGTEAMKQVSQQLLHLAAEAISESKLNHSAENPELSKEAAVVFIWCLAQNADCYKQWEMLHLANKEASVIVLQMLAGQWNEHAMRLAPLDNMKETLKSLRLKNRQMLAQVADPYWQACFKDANKYCEVILRRLTGRFSCMRSGVIVLTLAIASGAIFLSPNMDLWDWKNLHIMISSSVLNIK</sequence>
<evidence type="ECO:0000256" key="8">
    <source>
        <dbReference type="ARBA" id="ARBA00023136"/>
    </source>
</evidence>
<dbReference type="STRING" id="337451.A0A3S3MJM1"/>
<dbReference type="PANTHER" id="PTHR13448">
    <property type="entry name" value="TRANSMEMBRANE PROTEIN 214"/>
    <property type="match status" value="1"/>
</dbReference>
<feature type="region of interest" description="Disordered" evidence="11">
    <location>
        <begin position="1"/>
        <end position="143"/>
    </location>
</feature>
<feature type="compositionally biased region" description="Basic and acidic residues" evidence="11">
    <location>
        <begin position="77"/>
        <end position="86"/>
    </location>
</feature>
<comment type="function">
    <text evidence="10">Critical mediator, in cooperation with CASP4, of endoplasmic reticulum-stress induced apoptosis. Required or the activation of CASP4 following endoplasmic reticulum stress.</text>
</comment>
<evidence type="ECO:0000313" key="12">
    <source>
        <dbReference type="EMBL" id="RWR74957.1"/>
    </source>
</evidence>
<dbReference type="Proteomes" id="UP000283530">
    <property type="component" value="Unassembled WGS sequence"/>
</dbReference>
<feature type="compositionally biased region" description="Basic and acidic residues" evidence="11">
    <location>
        <begin position="1"/>
        <end position="19"/>
    </location>
</feature>
<dbReference type="PANTHER" id="PTHR13448:SF0">
    <property type="entry name" value="TRANSMEMBRANE PROTEIN 214"/>
    <property type="match status" value="1"/>
</dbReference>
<feature type="compositionally biased region" description="Polar residues" evidence="11">
    <location>
        <begin position="20"/>
        <end position="34"/>
    </location>
</feature>
<dbReference type="EMBL" id="QPKB01000001">
    <property type="protein sequence ID" value="RWR74957.1"/>
    <property type="molecule type" value="Genomic_DNA"/>
</dbReference>
<comment type="caution">
    <text evidence="12">The sequence shown here is derived from an EMBL/GenBank/DDBJ whole genome shotgun (WGS) entry which is preliminary data.</text>
</comment>
<name>A0A3S3MJM1_9MAGN</name>
<dbReference type="GO" id="GO:0005789">
    <property type="term" value="C:endoplasmic reticulum membrane"/>
    <property type="evidence" value="ECO:0007669"/>
    <property type="project" value="UniProtKB-SubCell"/>
</dbReference>
<proteinExistence type="inferred from homology"/>
<keyword evidence="8" id="KW-0472">Membrane</keyword>
<feature type="compositionally biased region" description="Low complexity" evidence="11">
    <location>
        <begin position="97"/>
        <end position="108"/>
    </location>
</feature>
<evidence type="ECO:0000256" key="4">
    <source>
        <dbReference type="ARBA" id="ARBA00022692"/>
    </source>
</evidence>
<evidence type="ECO:0000256" key="10">
    <source>
        <dbReference type="ARBA" id="ARBA00024938"/>
    </source>
</evidence>
<reference evidence="12 13" key="1">
    <citation type="journal article" date="2019" name="Nat. Plants">
        <title>Stout camphor tree genome fills gaps in understanding of flowering plant genome evolution.</title>
        <authorList>
            <person name="Chaw S.M."/>
            <person name="Liu Y.C."/>
            <person name="Wu Y.W."/>
            <person name="Wang H.Y."/>
            <person name="Lin C.I."/>
            <person name="Wu C.S."/>
            <person name="Ke H.M."/>
            <person name="Chang L.Y."/>
            <person name="Hsu C.Y."/>
            <person name="Yang H.T."/>
            <person name="Sudianto E."/>
            <person name="Hsu M.H."/>
            <person name="Wu K.P."/>
            <person name="Wang L.N."/>
            <person name="Leebens-Mack J.H."/>
            <person name="Tsai I.J."/>
        </authorList>
    </citation>
    <scope>NUCLEOTIDE SEQUENCE [LARGE SCALE GENOMIC DNA]</scope>
    <source>
        <strain evidence="13">cv. Chaw 1501</strain>
        <tissue evidence="12">Young leaves</tissue>
    </source>
</reference>
<evidence type="ECO:0000256" key="1">
    <source>
        <dbReference type="ARBA" id="ARBA00004477"/>
    </source>
</evidence>
<comment type="similarity">
    <text evidence="2">Belongs to the TMEM214 family.</text>
</comment>
<dbReference type="GO" id="GO:0005794">
    <property type="term" value="C:Golgi apparatus"/>
    <property type="evidence" value="ECO:0007669"/>
    <property type="project" value="TreeGrafter"/>
</dbReference>
<feature type="compositionally biased region" description="Basic and acidic residues" evidence="11">
    <location>
        <begin position="116"/>
        <end position="138"/>
    </location>
</feature>
<evidence type="ECO:0000256" key="7">
    <source>
        <dbReference type="ARBA" id="ARBA00022989"/>
    </source>
</evidence>
<evidence type="ECO:0000256" key="3">
    <source>
        <dbReference type="ARBA" id="ARBA00011720"/>
    </source>
</evidence>
<comment type="subunit">
    <text evidence="3">Constitutively interacts with CASP4; required for the localization of procaspase 4 to the ER.</text>
</comment>
<keyword evidence="9" id="KW-0325">Glycoprotein</keyword>
<keyword evidence="13" id="KW-1185">Reference proteome</keyword>
<keyword evidence="7" id="KW-1133">Transmembrane helix</keyword>
<dbReference type="OrthoDB" id="10022292at2759"/>
<protein>
    <submittedName>
        <fullName evidence="12">Transmembrane protein 214</fullName>
    </submittedName>
</protein>
<keyword evidence="5" id="KW-0053">Apoptosis</keyword>
<evidence type="ECO:0000256" key="6">
    <source>
        <dbReference type="ARBA" id="ARBA00022824"/>
    </source>
</evidence>